<comment type="caution">
    <text evidence="2">The sequence shown here is derived from an EMBL/GenBank/DDBJ whole genome shotgun (WGS) entry which is preliminary data.</text>
</comment>
<dbReference type="EMBL" id="LUGG01000011">
    <property type="protein sequence ID" value="OBZ71446.1"/>
    <property type="molecule type" value="Genomic_DNA"/>
</dbReference>
<dbReference type="SUPFAM" id="SSF81383">
    <property type="entry name" value="F-box domain"/>
    <property type="match status" value="1"/>
</dbReference>
<dbReference type="InterPro" id="IPR001810">
    <property type="entry name" value="F-box_dom"/>
</dbReference>
<evidence type="ECO:0000313" key="3">
    <source>
        <dbReference type="Proteomes" id="UP000092993"/>
    </source>
</evidence>
<accession>A0A1C7M4X3</accession>
<proteinExistence type="predicted"/>
<feature type="domain" description="F-box" evidence="1">
    <location>
        <begin position="54"/>
        <end position="103"/>
    </location>
</feature>
<dbReference type="STRING" id="5627.A0A1C7M4X3"/>
<dbReference type="OMA" id="LMASCIC"/>
<organism evidence="2 3">
    <name type="scientific">Grifola frondosa</name>
    <name type="common">Maitake</name>
    <name type="synonym">Polyporus frondosus</name>
    <dbReference type="NCBI Taxonomy" id="5627"/>
    <lineage>
        <taxon>Eukaryota</taxon>
        <taxon>Fungi</taxon>
        <taxon>Dikarya</taxon>
        <taxon>Basidiomycota</taxon>
        <taxon>Agaricomycotina</taxon>
        <taxon>Agaricomycetes</taxon>
        <taxon>Polyporales</taxon>
        <taxon>Grifolaceae</taxon>
        <taxon>Grifola</taxon>
    </lineage>
</organism>
<dbReference type="OrthoDB" id="2322499at2759"/>
<protein>
    <recommendedName>
        <fullName evidence="1">F-box domain-containing protein</fullName>
    </recommendedName>
</protein>
<evidence type="ECO:0000259" key="1">
    <source>
        <dbReference type="PROSITE" id="PS50181"/>
    </source>
</evidence>
<dbReference type="Gene3D" id="1.20.1280.50">
    <property type="match status" value="1"/>
</dbReference>
<dbReference type="InterPro" id="IPR036047">
    <property type="entry name" value="F-box-like_dom_sf"/>
</dbReference>
<evidence type="ECO:0000313" key="2">
    <source>
        <dbReference type="EMBL" id="OBZ71446.1"/>
    </source>
</evidence>
<name>A0A1C7M4X3_GRIFR</name>
<dbReference type="CDD" id="cd09917">
    <property type="entry name" value="F-box_SF"/>
    <property type="match status" value="1"/>
</dbReference>
<dbReference type="Pfam" id="PF00646">
    <property type="entry name" value="F-box"/>
    <property type="match status" value="1"/>
</dbReference>
<keyword evidence="3" id="KW-1185">Reference proteome</keyword>
<dbReference type="Proteomes" id="UP000092993">
    <property type="component" value="Unassembled WGS sequence"/>
</dbReference>
<dbReference type="AlphaFoldDB" id="A0A1C7M4X3"/>
<reference evidence="2 3" key="1">
    <citation type="submission" date="2016-03" db="EMBL/GenBank/DDBJ databases">
        <title>Whole genome sequencing of Grifola frondosa 9006-11.</title>
        <authorList>
            <person name="Min B."/>
            <person name="Park H."/>
            <person name="Kim J.-G."/>
            <person name="Cho H."/>
            <person name="Oh Y.-L."/>
            <person name="Kong W.-S."/>
            <person name="Choi I.-G."/>
        </authorList>
    </citation>
    <scope>NUCLEOTIDE SEQUENCE [LARGE SCALE GENOMIC DNA]</scope>
    <source>
        <strain evidence="2 3">9006-11</strain>
    </source>
</reference>
<sequence length="457" mass="53316">MITRSSQRASNTAVAVETAPKVVRTRKGRATAAVATPQVTQVVQRVIRCRRGGLKDIANMPLDIVFEIFMYLDPSDLLHLARTSKDLRTILMNRSSEYVWKASRQQARNLPERPPFLSEPAFANLLFSPHCHKCLQGNIRKVEWDFFVRYCKKCSEKTITHKCGVEAMQLCPDLHPRHVLTSLRDQGMFYHVTEVKDLLRSWRKFSDYEKAAFVKKQKLHVEELRRYASLLRTWDTDKSRQRADELADIKNERLKMIKEYLRKEGWGPELDFWGRDTDRKLLSHEVVRKAVKLTERNWPKVRDTLTPLVEETRERRLKEERETALKSRLYILRNMIIDYKKETPRTVETEFLPRFAEFAFMPEFKALIDVPSSTKVTLDIFLPLRASMPKFIARWQADSKAKLAAIVDKRIGISKDPLNLAIAVFTCSSCKRLLRYPEVVAHRCLRQQGFWLGAALP</sequence>
<gene>
    <name evidence="2" type="ORF">A0H81_08517</name>
</gene>
<dbReference type="SMART" id="SM00256">
    <property type="entry name" value="FBOX"/>
    <property type="match status" value="1"/>
</dbReference>
<dbReference type="PROSITE" id="PS50181">
    <property type="entry name" value="FBOX"/>
    <property type="match status" value="1"/>
</dbReference>